<dbReference type="Proteomes" id="UP001497535">
    <property type="component" value="Unassembled WGS sequence"/>
</dbReference>
<sequence length="546" mass="63671">MIIGDQLLTVFLPTKFVVYSSLAEERLIKDLFRGYNHLIRPVANLSNSPLEIRFSLALILLINVDEKNQIMQTNVWPTMKWIDYQMKWNPSDYENIRTIRVPPEKVWLPDIVLPPRVRLADSWKSSDIRIHQPYPRGIVLQNLYIFVLIIPTIFSFFLFQKVPPAIYKSSCIIDVEFFPFDEQTCAMIFGSWTFNKNEVIISYLGNKRQVELNDYSESAIWDLMEVPGQLIHQKSKISYQIKIRRKTLFYTVILIIPTVLMAFLSMLVFYLPAEANEKITLAISILLALVVFLLLVSKILPPTSDTIPLMAKYLLMIFVLNIITIIVTVIIINIYFRGPTTHKMPPWVYSIFICKLPLLLMMNRPQNVFKDFNSKKFSLNSSTTQTKQNFKPGKFIEMNKTKKYFHHPNCSEFIEPLIYLQKQEKQKQRLRKRRMSQPVVTPAPFPSHRELGTEDSELLNEQVLKAMDAVDCITEHLRRENINKKIREEWRFVAMVIDRLLLYIFFGVTVGGTIGILCSAPNIFENVNQTQVITQLKRSAEAEMKF</sequence>
<evidence type="ECO:0000313" key="2">
    <source>
        <dbReference type="Proteomes" id="UP001497535"/>
    </source>
</evidence>
<keyword evidence="2" id="KW-1185">Reference proteome</keyword>
<reference evidence="1" key="1">
    <citation type="submission" date="2023-11" db="EMBL/GenBank/DDBJ databases">
        <authorList>
            <person name="Poullet M."/>
        </authorList>
    </citation>
    <scope>NUCLEOTIDE SEQUENCE</scope>
    <source>
        <strain evidence="1">E1834</strain>
    </source>
</reference>
<comment type="caution">
    <text evidence="1">The sequence shown here is derived from an EMBL/GenBank/DDBJ whole genome shotgun (WGS) entry which is preliminary data.</text>
</comment>
<name>A0ACB0XPM3_MELEN</name>
<dbReference type="EMBL" id="CAVMJV010000001">
    <property type="protein sequence ID" value="CAK5011394.1"/>
    <property type="molecule type" value="Genomic_DNA"/>
</dbReference>
<accession>A0ACB0XPM3</accession>
<proteinExistence type="predicted"/>
<evidence type="ECO:0000313" key="1">
    <source>
        <dbReference type="EMBL" id="CAK5011394.1"/>
    </source>
</evidence>
<organism evidence="1 2">
    <name type="scientific">Meloidogyne enterolobii</name>
    <name type="common">Root-knot nematode worm</name>
    <name type="synonym">Meloidogyne mayaguensis</name>
    <dbReference type="NCBI Taxonomy" id="390850"/>
    <lineage>
        <taxon>Eukaryota</taxon>
        <taxon>Metazoa</taxon>
        <taxon>Ecdysozoa</taxon>
        <taxon>Nematoda</taxon>
        <taxon>Chromadorea</taxon>
        <taxon>Rhabditida</taxon>
        <taxon>Tylenchina</taxon>
        <taxon>Tylenchomorpha</taxon>
        <taxon>Tylenchoidea</taxon>
        <taxon>Meloidogynidae</taxon>
        <taxon>Meloidogyninae</taxon>
        <taxon>Meloidogyne</taxon>
    </lineage>
</organism>
<gene>
    <name evidence="1" type="ORF">MENTE1834_LOCUS1893</name>
</gene>
<protein>
    <submittedName>
        <fullName evidence="1">Uncharacterized protein</fullName>
    </submittedName>
</protein>